<dbReference type="Proteomes" id="UP000831701">
    <property type="component" value="Chromosome 8"/>
</dbReference>
<evidence type="ECO:0000313" key="2">
    <source>
        <dbReference type="Proteomes" id="UP000831701"/>
    </source>
</evidence>
<comment type="caution">
    <text evidence="1">The sequence shown here is derived from an EMBL/GenBank/DDBJ whole genome shotgun (WGS) entry which is preliminary data.</text>
</comment>
<gene>
    <name evidence="1" type="ORF">L3Q82_025842</name>
</gene>
<proteinExistence type="predicted"/>
<sequence>MEDGELPGCSARNPTPRPVTWKYLRWQELLPVHTHTHNRHAIAVTVTPGLSSTTRDKTESTEQLVLVRLFRGQRANTSWVGPALSLGRRLTNIYSGGVVERRGEERGGQGRGSKDFQRAPHFRLTQARIPQPMASECQAAQRSCCHGDGAPVCALSLRHPRSRKQHRVYVREEGSEEERRGEERKGEERREKGGGGEMRGRGGGGRREEK</sequence>
<dbReference type="EMBL" id="CM041538">
    <property type="protein sequence ID" value="KAI3368863.1"/>
    <property type="molecule type" value="Genomic_DNA"/>
</dbReference>
<keyword evidence="2" id="KW-1185">Reference proteome</keyword>
<reference evidence="1" key="1">
    <citation type="submission" date="2022-04" db="EMBL/GenBank/DDBJ databases">
        <title>Jade perch genome.</title>
        <authorList>
            <person name="Chao B."/>
        </authorList>
    </citation>
    <scope>NUCLEOTIDE SEQUENCE</scope>
    <source>
        <strain evidence="1">CB-2022</strain>
    </source>
</reference>
<accession>A0ACB8WN29</accession>
<feature type="non-terminal residue" evidence="1">
    <location>
        <position position="210"/>
    </location>
</feature>
<name>A0ACB8WN29_9TELE</name>
<evidence type="ECO:0000313" key="1">
    <source>
        <dbReference type="EMBL" id="KAI3368863.1"/>
    </source>
</evidence>
<organism evidence="1 2">
    <name type="scientific">Scortum barcoo</name>
    <name type="common">barcoo grunter</name>
    <dbReference type="NCBI Taxonomy" id="214431"/>
    <lineage>
        <taxon>Eukaryota</taxon>
        <taxon>Metazoa</taxon>
        <taxon>Chordata</taxon>
        <taxon>Craniata</taxon>
        <taxon>Vertebrata</taxon>
        <taxon>Euteleostomi</taxon>
        <taxon>Actinopterygii</taxon>
        <taxon>Neopterygii</taxon>
        <taxon>Teleostei</taxon>
        <taxon>Neoteleostei</taxon>
        <taxon>Acanthomorphata</taxon>
        <taxon>Eupercaria</taxon>
        <taxon>Centrarchiformes</taxon>
        <taxon>Terapontoidei</taxon>
        <taxon>Terapontidae</taxon>
        <taxon>Scortum</taxon>
    </lineage>
</organism>
<protein>
    <submittedName>
        <fullName evidence="1">Uncharacterized protein</fullName>
    </submittedName>
</protein>